<dbReference type="PANTHER" id="PTHR12493:SF0">
    <property type="entry name" value="CUE DOMAIN-CONTAINING PROTEIN 2"/>
    <property type="match status" value="1"/>
</dbReference>
<dbReference type="STRING" id="13616.ENSMODP00000014111"/>
<comment type="subcellular location">
    <subcellularLocation>
        <location evidence="2">Cytoplasm</location>
    </subcellularLocation>
    <subcellularLocation>
        <location evidence="1">Nucleus</location>
    </subcellularLocation>
</comment>
<dbReference type="Ensembl" id="ENSMODT00000014370.4">
    <property type="protein sequence ID" value="ENSMODP00000014111.4"/>
    <property type="gene ID" value="ENSMODG00000011276.4"/>
</dbReference>
<name>F6WZS5_MONDO</name>
<protein>
    <recommendedName>
        <fullName evidence="10">CUE domain-containing protein</fullName>
    </recommendedName>
</protein>
<dbReference type="eggNOG" id="ENOG502RZII">
    <property type="taxonomic scope" value="Eukaryota"/>
</dbReference>
<keyword evidence="5" id="KW-0833">Ubl conjugation pathway</keyword>
<evidence type="ECO:0000313" key="9">
    <source>
        <dbReference type="Proteomes" id="UP000002280"/>
    </source>
</evidence>
<sequence>MRTLGFTGMGSEWRTECLPDPWPHFLLSGTVCDMMFDVSSQLSDARNKENVCPESQEDNAPASPELLQSLEEGTQEIRKSQAHTSAPLLGGGKKTEEVSETDELQAGIQLLLEMFPSCTLGRAQRALAMARGDLEEAVQIMVEEKVEPQALGNSSKVYATASPHPNTGQKWFPRLLIRASFPHRLVVEWDLK</sequence>
<reference evidence="8" key="3">
    <citation type="submission" date="2025-09" db="UniProtKB">
        <authorList>
            <consortium name="Ensembl"/>
        </authorList>
    </citation>
    <scope>IDENTIFICATION</scope>
</reference>
<reference evidence="8" key="2">
    <citation type="submission" date="2025-08" db="UniProtKB">
        <authorList>
            <consortium name="Ensembl"/>
        </authorList>
    </citation>
    <scope>IDENTIFICATION</scope>
</reference>
<keyword evidence="4" id="KW-0963">Cytoplasm</keyword>
<comment type="similarity">
    <text evidence="3">Belongs to the CUEDC2 family.</text>
</comment>
<evidence type="ECO:0000256" key="5">
    <source>
        <dbReference type="ARBA" id="ARBA00022786"/>
    </source>
</evidence>
<evidence type="ECO:0000256" key="3">
    <source>
        <dbReference type="ARBA" id="ARBA00006106"/>
    </source>
</evidence>
<evidence type="ECO:0000313" key="8">
    <source>
        <dbReference type="Ensembl" id="ENSMODP00000014111.4"/>
    </source>
</evidence>
<dbReference type="InterPro" id="IPR039805">
    <property type="entry name" value="CUE_CUED2"/>
</dbReference>
<keyword evidence="6" id="KW-0539">Nucleus</keyword>
<keyword evidence="9" id="KW-1185">Reference proteome</keyword>
<accession>F6WZS5</accession>
<evidence type="ECO:0000256" key="7">
    <source>
        <dbReference type="SAM" id="MobiDB-lite"/>
    </source>
</evidence>
<evidence type="ECO:0008006" key="10">
    <source>
        <dbReference type="Google" id="ProtNLM"/>
    </source>
</evidence>
<evidence type="ECO:0000256" key="1">
    <source>
        <dbReference type="ARBA" id="ARBA00004123"/>
    </source>
</evidence>
<dbReference type="AlphaFoldDB" id="F6WZS5"/>
<organism evidence="8 9">
    <name type="scientific">Monodelphis domestica</name>
    <name type="common">Gray short-tailed opossum</name>
    <dbReference type="NCBI Taxonomy" id="13616"/>
    <lineage>
        <taxon>Eukaryota</taxon>
        <taxon>Metazoa</taxon>
        <taxon>Chordata</taxon>
        <taxon>Craniata</taxon>
        <taxon>Vertebrata</taxon>
        <taxon>Euteleostomi</taxon>
        <taxon>Mammalia</taxon>
        <taxon>Metatheria</taxon>
        <taxon>Didelphimorphia</taxon>
        <taxon>Didelphidae</taxon>
        <taxon>Monodelphis</taxon>
    </lineage>
</organism>
<dbReference type="Bgee" id="ENSMODG00000011276">
    <property type="expression patterns" value="Expressed in spinal cord and 21 other cell types or tissues"/>
</dbReference>
<dbReference type="HOGENOM" id="CLU_048031_0_0_1"/>
<evidence type="ECO:0000256" key="2">
    <source>
        <dbReference type="ARBA" id="ARBA00004496"/>
    </source>
</evidence>
<dbReference type="GO" id="GO:0005634">
    <property type="term" value="C:nucleus"/>
    <property type="evidence" value="ECO:0007669"/>
    <property type="project" value="UniProtKB-SubCell"/>
</dbReference>
<dbReference type="Proteomes" id="UP000002280">
    <property type="component" value="Chromosome 1"/>
</dbReference>
<evidence type="ECO:0000256" key="6">
    <source>
        <dbReference type="ARBA" id="ARBA00023242"/>
    </source>
</evidence>
<feature type="region of interest" description="Disordered" evidence="7">
    <location>
        <begin position="75"/>
        <end position="100"/>
    </location>
</feature>
<dbReference type="CDD" id="cd14367">
    <property type="entry name" value="CUE_CUED2"/>
    <property type="match status" value="1"/>
</dbReference>
<dbReference type="GeneTree" id="ENSGT00390000014513"/>
<evidence type="ECO:0000256" key="4">
    <source>
        <dbReference type="ARBA" id="ARBA00022490"/>
    </source>
</evidence>
<dbReference type="PANTHER" id="PTHR12493">
    <property type="entry name" value="CUE DOMAIN CONTAINING 2"/>
    <property type="match status" value="1"/>
</dbReference>
<dbReference type="GO" id="GO:0005737">
    <property type="term" value="C:cytoplasm"/>
    <property type="evidence" value="ECO:0007669"/>
    <property type="project" value="UniProtKB-SubCell"/>
</dbReference>
<dbReference type="InParanoid" id="F6WZS5"/>
<proteinExistence type="inferred from homology"/>
<reference evidence="8 9" key="1">
    <citation type="journal article" date="2007" name="Nature">
        <title>Genome of the marsupial Monodelphis domestica reveals innovation in non-coding sequences.</title>
        <authorList>
            <person name="Mikkelsen T.S."/>
            <person name="Wakefield M.J."/>
            <person name="Aken B."/>
            <person name="Amemiya C.T."/>
            <person name="Chang J.L."/>
            <person name="Duke S."/>
            <person name="Garber M."/>
            <person name="Gentles A.J."/>
            <person name="Goodstadt L."/>
            <person name="Heger A."/>
            <person name="Jurka J."/>
            <person name="Kamal M."/>
            <person name="Mauceli E."/>
            <person name="Searle S.M."/>
            <person name="Sharpe T."/>
            <person name="Baker M.L."/>
            <person name="Batzer M.A."/>
            <person name="Benos P.V."/>
            <person name="Belov K."/>
            <person name="Clamp M."/>
            <person name="Cook A."/>
            <person name="Cuff J."/>
            <person name="Das R."/>
            <person name="Davidow L."/>
            <person name="Deakin J.E."/>
            <person name="Fazzari M.J."/>
            <person name="Glass J.L."/>
            <person name="Grabherr M."/>
            <person name="Greally J.M."/>
            <person name="Gu W."/>
            <person name="Hore T.A."/>
            <person name="Huttley G.A."/>
            <person name="Kleber M."/>
            <person name="Jirtle R.L."/>
            <person name="Koina E."/>
            <person name="Lee J.T."/>
            <person name="Mahony S."/>
            <person name="Marra M.A."/>
            <person name="Miller R.D."/>
            <person name="Nicholls R.D."/>
            <person name="Oda M."/>
            <person name="Papenfuss A.T."/>
            <person name="Parra Z.E."/>
            <person name="Pollock D.D."/>
            <person name="Ray D.A."/>
            <person name="Schein J.E."/>
            <person name="Speed T.P."/>
            <person name="Thompson K."/>
            <person name="VandeBerg J.L."/>
            <person name="Wade C.M."/>
            <person name="Walker J.A."/>
            <person name="Waters P.D."/>
            <person name="Webber C."/>
            <person name="Weidman J.R."/>
            <person name="Xie X."/>
            <person name="Zody M.C."/>
            <person name="Baldwin J."/>
            <person name="Abdouelleil A."/>
            <person name="Abdulkadir J."/>
            <person name="Abebe A."/>
            <person name="Abera B."/>
            <person name="Abreu J."/>
            <person name="Acer S.C."/>
            <person name="Aftuck L."/>
            <person name="Alexander A."/>
            <person name="An P."/>
            <person name="Anderson E."/>
            <person name="Anderson S."/>
            <person name="Arachi H."/>
            <person name="Azer M."/>
            <person name="Bachantsang P."/>
            <person name="Barry A."/>
            <person name="Bayul T."/>
            <person name="Berlin A."/>
            <person name="Bessette D."/>
            <person name="Bloom T."/>
            <person name="Bloom T."/>
            <person name="Boguslavskiy L."/>
            <person name="Bonnet C."/>
            <person name="Boukhgalter B."/>
            <person name="Bourzgui I."/>
            <person name="Brown A."/>
            <person name="Cahill P."/>
            <person name="Channer S."/>
            <person name="Cheshatsang Y."/>
            <person name="Chuda L."/>
            <person name="Citroen M."/>
            <person name="Collymore A."/>
            <person name="Cooke P."/>
            <person name="Costello M."/>
            <person name="D'Aco K."/>
            <person name="Daza R."/>
            <person name="De Haan G."/>
            <person name="DeGray S."/>
            <person name="DeMaso C."/>
            <person name="Dhargay N."/>
            <person name="Dooley K."/>
            <person name="Dooley E."/>
            <person name="Doricent M."/>
            <person name="Dorje P."/>
            <person name="Dorjee K."/>
            <person name="Dupes A."/>
            <person name="Elong R."/>
            <person name="Falk J."/>
            <person name="Farina A."/>
            <person name="Faro S."/>
            <person name="Ferguson D."/>
            <person name="Fisher S."/>
            <person name="Foley C.D."/>
            <person name="Franke A."/>
            <person name="Friedrich D."/>
            <person name="Gadbois L."/>
            <person name="Gearin G."/>
            <person name="Gearin C.R."/>
            <person name="Giannoukos G."/>
            <person name="Goode T."/>
            <person name="Graham J."/>
            <person name="Grandbois E."/>
            <person name="Grewal S."/>
            <person name="Gyaltsen K."/>
            <person name="Hafez N."/>
            <person name="Hagos B."/>
            <person name="Hall J."/>
            <person name="Henson C."/>
            <person name="Hollinger A."/>
            <person name="Honan T."/>
            <person name="Huard M.D."/>
            <person name="Hughes L."/>
            <person name="Hurhula B."/>
            <person name="Husby M.E."/>
            <person name="Kamat A."/>
            <person name="Kanga B."/>
            <person name="Kashin S."/>
            <person name="Khazanovich D."/>
            <person name="Kisner P."/>
            <person name="Lance K."/>
            <person name="Lara M."/>
            <person name="Lee W."/>
            <person name="Lennon N."/>
            <person name="Letendre F."/>
            <person name="LeVine R."/>
            <person name="Lipovsky A."/>
            <person name="Liu X."/>
            <person name="Liu J."/>
            <person name="Liu S."/>
            <person name="Lokyitsang T."/>
            <person name="Lokyitsang Y."/>
            <person name="Lubonja R."/>
            <person name="Lui A."/>
            <person name="MacDonald P."/>
            <person name="Magnisalis V."/>
            <person name="Maru K."/>
            <person name="Matthews C."/>
            <person name="McCusker W."/>
            <person name="McDonough S."/>
            <person name="Mehta T."/>
            <person name="Meldrim J."/>
            <person name="Meneus L."/>
            <person name="Mihai O."/>
            <person name="Mihalev A."/>
            <person name="Mihova T."/>
            <person name="Mittelman R."/>
            <person name="Mlenga V."/>
            <person name="Montmayeur A."/>
            <person name="Mulrain L."/>
            <person name="Navidi A."/>
            <person name="Naylor J."/>
            <person name="Negash T."/>
            <person name="Nguyen T."/>
            <person name="Nguyen N."/>
            <person name="Nicol R."/>
            <person name="Norbu C."/>
            <person name="Norbu N."/>
            <person name="Novod N."/>
            <person name="O'Neill B."/>
            <person name="Osman S."/>
            <person name="Markiewicz E."/>
            <person name="Oyono O.L."/>
            <person name="Patti C."/>
            <person name="Phunkhang P."/>
            <person name="Pierre F."/>
            <person name="Priest M."/>
            <person name="Raghuraman S."/>
            <person name="Rege F."/>
            <person name="Reyes R."/>
            <person name="Rise C."/>
            <person name="Rogov P."/>
            <person name="Ross K."/>
            <person name="Ryan E."/>
            <person name="Settipalli S."/>
            <person name="Shea T."/>
            <person name="Sherpa N."/>
            <person name="Shi L."/>
            <person name="Shih D."/>
            <person name="Sparrow T."/>
            <person name="Spaulding J."/>
            <person name="Stalker J."/>
            <person name="Stange-Thomann N."/>
            <person name="Stavropoulos S."/>
            <person name="Stone C."/>
            <person name="Strader C."/>
            <person name="Tesfaye S."/>
            <person name="Thomson T."/>
            <person name="Thoulutsang Y."/>
            <person name="Thoulutsang D."/>
            <person name="Topham K."/>
            <person name="Topping I."/>
            <person name="Tsamla T."/>
            <person name="Vassiliev H."/>
            <person name="Vo A."/>
            <person name="Wangchuk T."/>
            <person name="Wangdi T."/>
            <person name="Weiand M."/>
            <person name="Wilkinson J."/>
            <person name="Wilson A."/>
            <person name="Yadav S."/>
            <person name="Young G."/>
            <person name="Yu Q."/>
            <person name="Zembek L."/>
            <person name="Zhong D."/>
            <person name="Zimmer A."/>
            <person name="Zwirko Z."/>
            <person name="Jaffe D.B."/>
            <person name="Alvarez P."/>
            <person name="Brockman W."/>
            <person name="Butler J."/>
            <person name="Chin C."/>
            <person name="Gnerre S."/>
            <person name="MacCallum I."/>
            <person name="Graves J.A."/>
            <person name="Ponting C.P."/>
            <person name="Breen M."/>
            <person name="Samollow P.B."/>
            <person name="Lander E.S."/>
            <person name="Lindblad-Toh K."/>
        </authorList>
    </citation>
    <scope>NUCLEOTIDE SEQUENCE [LARGE SCALE GENOMIC DNA]</scope>
</reference>